<dbReference type="RefSeq" id="WP_252856228.1">
    <property type="nucleotide sequence ID" value="NZ_JAMXLR010000095.1"/>
</dbReference>
<gene>
    <name evidence="2" type="ORF">NG895_29830</name>
</gene>
<dbReference type="AlphaFoldDB" id="A0A9X2JJF5"/>
<dbReference type="Proteomes" id="UP001155241">
    <property type="component" value="Unassembled WGS sequence"/>
</dbReference>
<keyword evidence="3" id="KW-1185">Reference proteome</keyword>
<reference evidence="2" key="1">
    <citation type="submission" date="2022-06" db="EMBL/GenBank/DDBJ databases">
        <title>Aeoliella straminimaris, a novel planctomycete from sediments.</title>
        <authorList>
            <person name="Vitorino I.R."/>
            <person name="Lage O.M."/>
        </authorList>
    </citation>
    <scope>NUCLEOTIDE SEQUENCE</scope>
    <source>
        <strain evidence="2">ICT_H6.2</strain>
    </source>
</reference>
<comment type="caution">
    <text evidence="2">The sequence shown here is derived from an EMBL/GenBank/DDBJ whole genome shotgun (WGS) entry which is preliminary data.</text>
</comment>
<dbReference type="InterPro" id="IPR034660">
    <property type="entry name" value="DinB/YfiT-like"/>
</dbReference>
<dbReference type="EMBL" id="JAMXLR010000095">
    <property type="protein sequence ID" value="MCO6048115.1"/>
    <property type="molecule type" value="Genomic_DNA"/>
</dbReference>
<proteinExistence type="predicted"/>
<dbReference type="SUPFAM" id="SSF109854">
    <property type="entry name" value="DinB/YfiT-like putative metalloenzymes"/>
    <property type="match status" value="1"/>
</dbReference>
<feature type="domain" description="DinB-like" evidence="1">
    <location>
        <begin position="14"/>
        <end position="154"/>
    </location>
</feature>
<dbReference type="Gene3D" id="1.20.120.450">
    <property type="entry name" value="dinb family like domain"/>
    <property type="match status" value="1"/>
</dbReference>
<name>A0A9X2JJF5_9BACT</name>
<dbReference type="InterPro" id="IPR024775">
    <property type="entry name" value="DinB-like"/>
</dbReference>
<evidence type="ECO:0000313" key="2">
    <source>
        <dbReference type="EMBL" id="MCO6048115.1"/>
    </source>
</evidence>
<evidence type="ECO:0000313" key="3">
    <source>
        <dbReference type="Proteomes" id="UP001155241"/>
    </source>
</evidence>
<organism evidence="2 3">
    <name type="scientific">Aeoliella straminimaris</name>
    <dbReference type="NCBI Taxonomy" id="2954799"/>
    <lineage>
        <taxon>Bacteria</taxon>
        <taxon>Pseudomonadati</taxon>
        <taxon>Planctomycetota</taxon>
        <taxon>Planctomycetia</taxon>
        <taxon>Pirellulales</taxon>
        <taxon>Lacipirellulaceae</taxon>
        <taxon>Aeoliella</taxon>
    </lineage>
</organism>
<sequence length="167" mass="18979">MDFKLHARHLLGTARQYTLKQLTQLVQPEHWVYRPTPTSNHALWIMGHLAIADNRFATRFRESTHLVPAGYEELFWIGTECHSSLLAYPPIEEVRAYLDERRENLQRVLDEVTDEELAVPVPAMDPASPMATAPNLGQYLLYGAAHEMLHSGQLSVCCRGLGHPPLR</sequence>
<protein>
    <submittedName>
        <fullName evidence="2">DinB family protein</fullName>
    </submittedName>
</protein>
<evidence type="ECO:0000259" key="1">
    <source>
        <dbReference type="Pfam" id="PF12867"/>
    </source>
</evidence>
<accession>A0A9X2JJF5</accession>
<dbReference type="Pfam" id="PF12867">
    <property type="entry name" value="DinB_2"/>
    <property type="match status" value="1"/>
</dbReference>